<name>A0A2K8ND01_9BACL</name>
<keyword evidence="3" id="KW-1185">Reference proteome</keyword>
<dbReference type="AlphaFoldDB" id="A0A2K8ND01"/>
<dbReference type="GO" id="GO:0010468">
    <property type="term" value="P:regulation of gene expression"/>
    <property type="evidence" value="ECO:0007669"/>
    <property type="project" value="InterPro"/>
</dbReference>
<dbReference type="Pfam" id="PF10955">
    <property type="entry name" value="Fin"/>
    <property type="match status" value="1"/>
</dbReference>
<protein>
    <submittedName>
        <fullName evidence="1">DUF2757 domain-containing protein</fullName>
    </submittedName>
    <submittedName>
        <fullName evidence="2">Protein required for the switch from F to G during sporulation (Anti sigma F)</fullName>
    </submittedName>
</protein>
<reference evidence="1" key="2">
    <citation type="journal article" date="2018" name="Genome Announc.">
        <title>Complete Genome Sequence of Kyrpidia sp. Strain EA-1, a Thermophilic Knallgas Bacterium, Isolated from the Azores.</title>
        <authorList>
            <person name="Reiner J.E."/>
            <person name="Lapp C.J."/>
            <person name="Bunk B."/>
            <person name="Sproer C."/>
            <person name="Overmann J."/>
            <person name="Gescher J."/>
        </authorList>
    </citation>
    <scope>NUCLEOTIDE SEQUENCE</scope>
    <source>
        <strain evidence="1">EA-1</strain>
    </source>
</reference>
<proteinExistence type="predicted"/>
<reference evidence="3" key="1">
    <citation type="submission" date="2017-11" db="EMBL/GenBank/DDBJ databases">
        <title>Complete Genome Sequence of Kyrpidia sp. Strain EA-1, a thermophilic, hydrogen-oxidizing Bacterium, isolated from the Azores.</title>
        <authorList>
            <person name="Reiner J.E."/>
            <person name="Lapp C.J."/>
            <person name="Bunk B."/>
            <person name="Gescher J."/>
        </authorList>
    </citation>
    <scope>NUCLEOTIDE SEQUENCE [LARGE SCALE GENOMIC DNA]</scope>
    <source>
        <strain evidence="3">EA-1</strain>
    </source>
</reference>
<dbReference type="Proteomes" id="UP000502196">
    <property type="component" value="Chromosome"/>
</dbReference>
<dbReference type="EMBL" id="LR792683">
    <property type="protein sequence ID" value="CAB3389762.1"/>
    <property type="molecule type" value="Genomic_DNA"/>
</dbReference>
<evidence type="ECO:0000313" key="3">
    <source>
        <dbReference type="Proteomes" id="UP000231932"/>
    </source>
</evidence>
<accession>A0A2K8ND01</accession>
<organism evidence="1 3">
    <name type="scientific">Kyrpidia spormannii</name>
    <dbReference type="NCBI Taxonomy" id="2055160"/>
    <lineage>
        <taxon>Bacteria</taxon>
        <taxon>Bacillati</taxon>
        <taxon>Bacillota</taxon>
        <taxon>Bacilli</taxon>
        <taxon>Bacillales</taxon>
        <taxon>Alicyclobacillaceae</taxon>
        <taxon>Kyrpidia</taxon>
    </lineage>
</organism>
<evidence type="ECO:0000313" key="1">
    <source>
        <dbReference type="EMBL" id="ATY86330.1"/>
    </source>
</evidence>
<dbReference type="RefSeq" id="WP_013074145.1">
    <property type="nucleotide sequence ID" value="NZ_CP024955.1"/>
</dbReference>
<dbReference type="InterPro" id="IPR020115">
    <property type="entry name" value="Fin"/>
</dbReference>
<evidence type="ECO:0000313" key="2">
    <source>
        <dbReference type="EMBL" id="CAB3389762.1"/>
    </source>
</evidence>
<dbReference type="KEGG" id="kyr:CVV65_00390"/>
<reference evidence="2 4" key="3">
    <citation type="submission" date="2020-04" db="EMBL/GenBank/DDBJ databases">
        <authorList>
            <person name="Hogendoorn C."/>
        </authorList>
    </citation>
    <scope>NUCLEOTIDE SEQUENCE [LARGE SCALE GENOMIC DNA]</scope>
    <source>
        <strain evidence="2">COOX1</strain>
    </source>
</reference>
<dbReference type="Proteomes" id="UP000231932">
    <property type="component" value="Chromosome"/>
</dbReference>
<dbReference type="EMBL" id="CP024955">
    <property type="protein sequence ID" value="ATY86330.1"/>
    <property type="molecule type" value="Genomic_DNA"/>
</dbReference>
<gene>
    <name evidence="2" type="primary">fin</name>
    <name evidence="2" type="ORF">COOX1_0077</name>
    <name evidence="1" type="ORF">CVV65_00390</name>
</gene>
<evidence type="ECO:0000313" key="4">
    <source>
        <dbReference type="Proteomes" id="UP000502196"/>
    </source>
</evidence>
<dbReference type="OrthoDB" id="2084556at2"/>
<sequence>MRIIYVCRHCHHYLGEVDGSRVSPSALGFHSLTPEERADIMTTDPHEGCIYVNTVCEFCQQALEANPELTLIRTPLQ</sequence>